<dbReference type="Proteomes" id="UP000663891">
    <property type="component" value="Unassembled WGS sequence"/>
</dbReference>
<dbReference type="Pfam" id="PF00024">
    <property type="entry name" value="PAN_1"/>
    <property type="match status" value="1"/>
</dbReference>
<evidence type="ECO:0000313" key="6">
    <source>
        <dbReference type="Proteomes" id="UP000663845"/>
    </source>
</evidence>
<dbReference type="EMBL" id="CAJNOG010000236">
    <property type="protein sequence ID" value="CAF1103489.1"/>
    <property type="molecule type" value="Genomic_DNA"/>
</dbReference>
<dbReference type="EMBL" id="CAJNON010001664">
    <property type="protein sequence ID" value="CAF1478321.1"/>
    <property type="molecule type" value="Genomic_DNA"/>
</dbReference>
<dbReference type="AlphaFoldDB" id="A0A814P682"/>
<evidence type="ECO:0000313" key="4">
    <source>
        <dbReference type="EMBL" id="CAF3585493.1"/>
    </source>
</evidence>
<dbReference type="OrthoDB" id="9970165at2759"/>
<dbReference type="Proteomes" id="UP000663845">
    <property type="component" value="Unassembled WGS sequence"/>
</dbReference>
<dbReference type="SUPFAM" id="SSF57414">
    <property type="entry name" value="Hairpin loop containing domain-like"/>
    <property type="match status" value="1"/>
</dbReference>
<dbReference type="InterPro" id="IPR003609">
    <property type="entry name" value="Pan_app"/>
</dbReference>
<dbReference type="EMBL" id="CAJOAY010000207">
    <property type="protein sequence ID" value="CAF3585493.1"/>
    <property type="molecule type" value="Genomic_DNA"/>
</dbReference>
<evidence type="ECO:0000313" key="2">
    <source>
        <dbReference type="EMBL" id="CAF1103489.1"/>
    </source>
</evidence>
<proteinExistence type="predicted"/>
<comment type="caution">
    <text evidence="2">The sequence shown here is derived from an EMBL/GenBank/DDBJ whole genome shotgun (WGS) entry which is preliminary data.</text>
</comment>
<organism evidence="2 6">
    <name type="scientific">Adineta steineri</name>
    <dbReference type="NCBI Taxonomy" id="433720"/>
    <lineage>
        <taxon>Eukaryota</taxon>
        <taxon>Metazoa</taxon>
        <taxon>Spiralia</taxon>
        <taxon>Gnathifera</taxon>
        <taxon>Rotifera</taxon>
        <taxon>Eurotatoria</taxon>
        <taxon>Bdelloidea</taxon>
        <taxon>Adinetida</taxon>
        <taxon>Adinetidae</taxon>
        <taxon>Adineta</taxon>
    </lineage>
</organism>
<protein>
    <recommendedName>
        <fullName evidence="1">Apple domain-containing protein</fullName>
    </recommendedName>
</protein>
<reference evidence="2" key="1">
    <citation type="submission" date="2021-02" db="EMBL/GenBank/DDBJ databases">
        <authorList>
            <person name="Nowell W R."/>
        </authorList>
    </citation>
    <scope>NUCLEOTIDE SEQUENCE</scope>
</reference>
<evidence type="ECO:0000313" key="3">
    <source>
        <dbReference type="EMBL" id="CAF1478321.1"/>
    </source>
</evidence>
<gene>
    <name evidence="2" type="ORF">JYZ213_LOCUS21519</name>
    <name evidence="4" type="ORF">OKA104_LOCUS5834</name>
    <name evidence="5" type="ORF">OXD698_LOCUS23119</name>
    <name evidence="3" type="ORF">VCS650_LOCUS41018</name>
</gene>
<sequence length="77" mass="9015">MPLIGLLNTFPYIEHGWMVNEPDCISACIQQTSPLCHGITYESYRQECRLITQFFPNSTIPNQSFLNWRTYIRTIDS</sequence>
<accession>A0A814P682</accession>
<dbReference type="EMBL" id="CAJOAZ010002024">
    <property type="protein sequence ID" value="CAF3885360.1"/>
    <property type="molecule type" value="Genomic_DNA"/>
</dbReference>
<evidence type="ECO:0000259" key="1">
    <source>
        <dbReference type="Pfam" id="PF00024"/>
    </source>
</evidence>
<name>A0A814P682_9BILA</name>
<feature type="domain" description="Apple" evidence="1">
    <location>
        <begin position="19"/>
        <end position="51"/>
    </location>
</feature>
<dbReference type="Proteomes" id="UP000663881">
    <property type="component" value="Unassembled WGS sequence"/>
</dbReference>
<dbReference type="Proteomes" id="UP000663844">
    <property type="component" value="Unassembled WGS sequence"/>
</dbReference>
<evidence type="ECO:0000313" key="5">
    <source>
        <dbReference type="EMBL" id="CAF3885360.1"/>
    </source>
</evidence>